<evidence type="ECO:0000313" key="2">
    <source>
        <dbReference type="Proteomes" id="UP000263596"/>
    </source>
</evidence>
<evidence type="ECO:0008006" key="3">
    <source>
        <dbReference type="Google" id="ProtNLM"/>
    </source>
</evidence>
<dbReference type="SUPFAM" id="SSF75169">
    <property type="entry name" value="DsrEFH-like"/>
    <property type="match status" value="1"/>
</dbReference>
<dbReference type="AlphaFoldDB" id="A0A3D2SME2"/>
<proteinExistence type="predicted"/>
<sequence length="93" mass="10526">MNRTLYLIQSSATATQSILAKLKQIYSPHDHVVFLGEAVAILNQTDIELFSSCYCLETEQMLLNPDLVSNLTILDYAQFADLVLQFQRCISLK</sequence>
<dbReference type="Proteomes" id="UP000263596">
    <property type="component" value="Unassembled WGS sequence"/>
</dbReference>
<organism evidence="1 2">
    <name type="scientific">Acinetobacter ursingii</name>
    <dbReference type="NCBI Taxonomy" id="108980"/>
    <lineage>
        <taxon>Bacteria</taxon>
        <taxon>Pseudomonadati</taxon>
        <taxon>Pseudomonadota</taxon>
        <taxon>Gammaproteobacteria</taxon>
        <taxon>Moraxellales</taxon>
        <taxon>Moraxellaceae</taxon>
        <taxon>Acinetobacter</taxon>
    </lineage>
</organism>
<reference evidence="1 2" key="1">
    <citation type="journal article" date="2018" name="Nat. Biotechnol.">
        <title>A standardized bacterial taxonomy based on genome phylogeny substantially revises the tree of life.</title>
        <authorList>
            <person name="Parks D.H."/>
            <person name="Chuvochina M."/>
            <person name="Waite D.W."/>
            <person name="Rinke C."/>
            <person name="Skarshewski A."/>
            <person name="Chaumeil P.A."/>
            <person name="Hugenholtz P."/>
        </authorList>
    </citation>
    <scope>NUCLEOTIDE SEQUENCE [LARGE SCALE GENOMIC DNA]</scope>
    <source>
        <strain evidence="1">UBA9669</strain>
    </source>
</reference>
<dbReference type="Gene3D" id="3.40.1260.10">
    <property type="entry name" value="DsrEFH-like"/>
    <property type="match status" value="1"/>
</dbReference>
<name>A0A3D2SME2_9GAMM</name>
<dbReference type="RefSeq" id="WP_049174228.1">
    <property type="nucleotide sequence ID" value="NZ_BKFK01000001.1"/>
</dbReference>
<comment type="caution">
    <text evidence="1">The sequence shown here is derived from an EMBL/GenBank/DDBJ whole genome shotgun (WGS) entry which is preliminary data.</text>
</comment>
<dbReference type="InterPro" id="IPR027396">
    <property type="entry name" value="DsrEFH-like"/>
</dbReference>
<accession>A0A3D2SME2</accession>
<gene>
    <name evidence="1" type="ORF">DHW29_08600</name>
</gene>
<protein>
    <recommendedName>
        <fullName evidence="3">DsrH like protein</fullName>
    </recommendedName>
</protein>
<dbReference type="EMBL" id="DPVE01000150">
    <property type="protein sequence ID" value="HCK30233.1"/>
    <property type="molecule type" value="Genomic_DNA"/>
</dbReference>
<evidence type="ECO:0000313" key="1">
    <source>
        <dbReference type="EMBL" id="HCK30233.1"/>
    </source>
</evidence>